<proteinExistence type="predicted"/>
<evidence type="ECO:0000313" key="2">
    <source>
        <dbReference type="EMBL" id="HCT14616.1"/>
    </source>
</evidence>
<dbReference type="STRING" id="863239.GCA_000213935_00818"/>
<gene>
    <name evidence="2" type="ORF">DIW82_07450</name>
</gene>
<reference evidence="2 3" key="1">
    <citation type="journal article" date="2018" name="Nat. Biotechnol.">
        <title>A standardized bacterial taxonomy based on genome phylogeny substantially revises the tree of life.</title>
        <authorList>
            <person name="Parks D.H."/>
            <person name="Chuvochina M."/>
            <person name="Waite D.W."/>
            <person name="Rinke C."/>
            <person name="Skarshewski A."/>
            <person name="Chaumeil P.A."/>
            <person name="Hugenholtz P."/>
        </authorList>
    </citation>
    <scope>NUCLEOTIDE SEQUENCE [LARGE SCALE GENOMIC DNA]</scope>
    <source>
        <strain evidence="2">UBA11247</strain>
    </source>
</reference>
<name>A0A3D4SZA2_9CORY</name>
<protein>
    <submittedName>
        <fullName evidence="2">Uncharacterized protein</fullName>
    </submittedName>
</protein>
<sequence length="97" mass="10555">MTTTALPTTLPAAWTEDTSEELDAAILAERTTAARRAARSAADDAAAGQPSDRRDGHAHQSGYDPHRIVTVSGIDERMMTRSQAHERRLLRQMGRAA</sequence>
<feature type="region of interest" description="Disordered" evidence="1">
    <location>
        <begin position="32"/>
        <end position="76"/>
    </location>
</feature>
<dbReference type="AlphaFoldDB" id="A0A3D4SZA2"/>
<accession>A0A3D4SZA2</accession>
<organism evidence="2 3">
    <name type="scientific">Corynebacterium nuruki</name>
    <dbReference type="NCBI Taxonomy" id="1032851"/>
    <lineage>
        <taxon>Bacteria</taxon>
        <taxon>Bacillati</taxon>
        <taxon>Actinomycetota</taxon>
        <taxon>Actinomycetes</taxon>
        <taxon>Mycobacteriales</taxon>
        <taxon>Corynebacteriaceae</taxon>
        <taxon>Corynebacterium</taxon>
    </lineage>
</organism>
<evidence type="ECO:0000313" key="3">
    <source>
        <dbReference type="Proteomes" id="UP000261739"/>
    </source>
</evidence>
<comment type="caution">
    <text evidence="2">The sequence shown here is derived from an EMBL/GenBank/DDBJ whole genome shotgun (WGS) entry which is preliminary data.</text>
</comment>
<feature type="compositionally biased region" description="Low complexity" evidence="1">
    <location>
        <begin position="32"/>
        <end position="47"/>
    </location>
</feature>
<evidence type="ECO:0000256" key="1">
    <source>
        <dbReference type="SAM" id="MobiDB-lite"/>
    </source>
</evidence>
<dbReference type="RefSeq" id="WP_010121654.1">
    <property type="nucleotide sequence ID" value="NZ_DAITTW010000002.1"/>
</dbReference>
<dbReference type="EMBL" id="DQID01000193">
    <property type="protein sequence ID" value="HCT14616.1"/>
    <property type="molecule type" value="Genomic_DNA"/>
</dbReference>
<dbReference type="Proteomes" id="UP000261739">
    <property type="component" value="Unassembled WGS sequence"/>
</dbReference>